<organism evidence="1 2">
    <name type="scientific">Pseudomonas farsensis</name>
    <dbReference type="NCBI Taxonomy" id="2745492"/>
    <lineage>
        <taxon>Bacteria</taxon>
        <taxon>Pseudomonadati</taxon>
        <taxon>Pseudomonadota</taxon>
        <taxon>Gammaproteobacteria</taxon>
        <taxon>Pseudomonadales</taxon>
        <taxon>Pseudomonadaceae</taxon>
        <taxon>Pseudomonas</taxon>
    </lineage>
</organism>
<evidence type="ECO:0000313" key="2">
    <source>
        <dbReference type="Proteomes" id="UP001380290"/>
    </source>
</evidence>
<reference evidence="1 2" key="1">
    <citation type="submission" date="2024-02" db="EMBL/GenBank/DDBJ databases">
        <title>Identification of pathogenicity and growth-promoting function of Pseudomonas putida variant.</title>
        <authorList>
            <person name="Sun J."/>
        </authorList>
    </citation>
    <scope>NUCLEOTIDE SEQUENCE [LARGE SCALE GENOMIC DNA]</scope>
    <source>
        <strain evidence="1 2">A03</strain>
    </source>
</reference>
<feature type="non-terminal residue" evidence="1">
    <location>
        <position position="1"/>
    </location>
</feature>
<gene>
    <name evidence="1" type="ORF">V7S98_08635</name>
</gene>
<keyword evidence="2" id="KW-1185">Reference proteome</keyword>
<name>A0ABU8QRL8_9PSED</name>
<dbReference type="Proteomes" id="UP001380290">
    <property type="component" value="Unassembled WGS sequence"/>
</dbReference>
<sequence length="92" mass="10028">HLGTHSRLKMLYSAVHLYYNFGVARRCGAHYTGGSRGCKALGSKKFQKIQLVDSAGHCPSPDMPSGLSNGDISGFNRPMPEFISIDTKVNPF</sequence>
<dbReference type="EMBL" id="JBBHLC010000016">
    <property type="protein sequence ID" value="MEJ5863293.1"/>
    <property type="molecule type" value="Genomic_DNA"/>
</dbReference>
<evidence type="ECO:0000313" key="1">
    <source>
        <dbReference type="EMBL" id="MEJ5863293.1"/>
    </source>
</evidence>
<dbReference type="RefSeq" id="WP_339598960.1">
    <property type="nucleotide sequence ID" value="NZ_JBBHLC010000016.1"/>
</dbReference>
<proteinExistence type="predicted"/>
<accession>A0ABU8QRL8</accession>
<protein>
    <submittedName>
        <fullName evidence="1">Uncharacterized protein</fullName>
    </submittedName>
</protein>
<comment type="caution">
    <text evidence="1">The sequence shown here is derived from an EMBL/GenBank/DDBJ whole genome shotgun (WGS) entry which is preliminary data.</text>
</comment>